<dbReference type="OrthoDB" id="1411003at2"/>
<dbReference type="AlphaFoldDB" id="A0A1M6Z7V8"/>
<evidence type="ECO:0000313" key="11">
    <source>
        <dbReference type="Proteomes" id="UP000184031"/>
    </source>
</evidence>
<proteinExistence type="inferred from homology"/>
<evidence type="ECO:0000256" key="4">
    <source>
        <dbReference type="ARBA" id="ARBA00022840"/>
    </source>
</evidence>
<protein>
    <submittedName>
        <fullName evidence="10">Galactokinase</fullName>
    </submittedName>
</protein>
<dbReference type="PANTHER" id="PTHR10457">
    <property type="entry name" value="MEVALONATE KINASE/GALACTOKINASE"/>
    <property type="match status" value="1"/>
</dbReference>
<dbReference type="EMBL" id="FOKU01000006">
    <property type="protein sequence ID" value="SFC11068.1"/>
    <property type="molecule type" value="Genomic_DNA"/>
</dbReference>
<evidence type="ECO:0000259" key="8">
    <source>
        <dbReference type="Pfam" id="PF10509"/>
    </source>
</evidence>
<evidence type="ECO:0000256" key="1">
    <source>
        <dbReference type="ARBA" id="ARBA00006566"/>
    </source>
</evidence>
<dbReference type="Pfam" id="PF08544">
    <property type="entry name" value="GHMP_kinases_C"/>
    <property type="match status" value="1"/>
</dbReference>
<feature type="domain" description="GHMP kinase C-terminal" evidence="7">
    <location>
        <begin position="269"/>
        <end position="341"/>
    </location>
</feature>
<keyword evidence="12" id="KW-1185">Reference proteome</keyword>
<dbReference type="Proteomes" id="UP000198940">
    <property type="component" value="Unassembled WGS sequence"/>
</dbReference>
<dbReference type="GO" id="GO:0005829">
    <property type="term" value="C:cytosol"/>
    <property type="evidence" value="ECO:0007669"/>
    <property type="project" value="TreeGrafter"/>
</dbReference>
<evidence type="ECO:0000313" key="12">
    <source>
        <dbReference type="Proteomes" id="UP000198940"/>
    </source>
</evidence>
<evidence type="ECO:0000259" key="6">
    <source>
        <dbReference type="Pfam" id="PF00288"/>
    </source>
</evidence>
<dbReference type="RefSeq" id="WP_072881507.1">
    <property type="nucleotide sequence ID" value="NZ_FOKU01000006.1"/>
</dbReference>
<name>A0A1M6Z7V8_9FLAO</name>
<evidence type="ECO:0000256" key="2">
    <source>
        <dbReference type="ARBA" id="ARBA00022741"/>
    </source>
</evidence>
<reference evidence="10 11" key="1">
    <citation type="submission" date="2016-11" db="EMBL/GenBank/DDBJ databases">
        <authorList>
            <person name="Varghese N."/>
            <person name="Submissions S."/>
        </authorList>
    </citation>
    <scope>NUCLEOTIDE SEQUENCE [LARGE SCALE GENOMIC DNA]</scope>
    <source>
        <strain evidence="10 11">CGMCC 1.12174</strain>
        <strain evidence="9 12">DSM 26351</strain>
    </source>
</reference>
<dbReference type="SUPFAM" id="SSF55060">
    <property type="entry name" value="GHMP Kinase, C-terminal domain"/>
    <property type="match status" value="1"/>
</dbReference>
<dbReference type="Proteomes" id="UP000184031">
    <property type="component" value="Unassembled WGS sequence"/>
</dbReference>
<dbReference type="PRINTS" id="PR00473">
    <property type="entry name" value="GALCTOKINASE"/>
</dbReference>
<evidence type="ECO:0000256" key="3">
    <source>
        <dbReference type="ARBA" id="ARBA00022777"/>
    </source>
</evidence>
<accession>A0A1M6Z7V8</accession>
<dbReference type="Pfam" id="PF10509">
    <property type="entry name" value="GalKase_gal_bdg"/>
    <property type="match status" value="1"/>
</dbReference>
<dbReference type="InterPro" id="IPR019539">
    <property type="entry name" value="GalKase_N"/>
</dbReference>
<comment type="similarity">
    <text evidence="1">Belongs to the GHMP kinase family. GalK subfamily.</text>
</comment>
<evidence type="ECO:0000313" key="10">
    <source>
        <dbReference type="EMBL" id="SHL26530.1"/>
    </source>
</evidence>
<dbReference type="GO" id="GO:0004335">
    <property type="term" value="F:galactokinase activity"/>
    <property type="evidence" value="ECO:0007669"/>
    <property type="project" value="InterPro"/>
</dbReference>
<keyword evidence="3" id="KW-0418">Kinase</keyword>
<dbReference type="PANTHER" id="PTHR10457:SF7">
    <property type="entry name" value="GALACTOKINASE-RELATED"/>
    <property type="match status" value="1"/>
</dbReference>
<dbReference type="SUPFAM" id="SSF54211">
    <property type="entry name" value="Ribosomal protein S5 domain 2-like"/>
    <property type="match status" value="1"/>
</dbReference>
<dbReference type="InterPro" id="IPR020568">
    <property type="entry name" value="Ribosomal_Su5_D2-typ_SF"/>
</dbReference>
<dbReference type="Pfam" id="PF00288">
    <property type="entry name" value="GHMP_kinases_N"/>
    <property type="match status" value="1"/>
</dbReference>
<dbReference type="InterPro" id="IPR013750">
    <property type="entry name" value="GHMP_kinase_C_dom"/>
</dbReference>
<dbReference type="PIRSF" id="PIRSF000530">
    <property type="entry name" value="Galactokinase"/>
    <property type="match status" value="1"/>
</dbReference>
<dbReference type="InterPro" id="IPR036554">
    <property type="entry name" value="GHMP_kinase_C_sf"/>
</dbReference>
<dbReference type="PRINTS" id="PR00959">
    <property type="entry name" value="MEVGALKINASE"/>
</dbReference>
<dbReference type="InterPro" id="IPR006206">
    <property type="entry name" value="Mevalonate/galactokinase"/>
</dbReference>
<dbReference type="STRING" id="1055723.SAMN05216293_3107"/>
<evidence type="ECO:0000259" key="7">
    <source>
        <dbReference type="Pfam" id="PF08544"/>
    </source>
</evidence>
<dbReference type="Gene3D" id="3.30.70.890">
    <property type="entry name" value="GHMP kinase, C-terminal domain"/>
    <property type="match status" value="1"/>
</dbReference>
<keyword evidence="2" id="KW-0547">Nucleotide-binding</keyword>
<dbReference type="Gene3D" id="3.30.230.10">
    <property type="match status" value="1"/>
</dbReference>
<comment type="caution">
    <text evidence="10">The sequence shown here is derived from an EMBL/GenBank/DDBJ whole genome shotgun (WGS) entry which is preliminary data.</text>
</comment>
<keyword evidence="5" id="KW-0299">Galactose metabolism</keyword>
<dbReference type="InterPro" id="IPR000705">
    <property type="entry name" value="Galactokinase"/>
</dbReference>
<dbReference type="InterPro" id="IPR006204">
    <property type="entry name" value="GHMP_kinase_N_dom"/>
</dbReference>
<feature type="domain" description="GHMP kinase N-terminal" evidence="6">
    <location>
        <begin position="77"/>
        <end position="163"/>
    </location>
</feature>
<organism evidence="10 11">
    <name type="scientific">Flagellimonas taeanensis</name>
    <dbReference type="NCBI Taxonomy" id="1005926"/>
    <lineage>
        <taxon>Bacteria</taxon>
        <taxon>Pseudomonadati</taxon>
        <taxon>Bacteroidota</taxon>
        <taxon>Flavobacteriia</taxon>
        <taxon>Flavobacteriales</taxon>
        <taxon>Flavobacteriaceae</taxon>
        <taxon>Flagellimonas</taxon>
    </lineage>
</organism>
<dbReference type="GO" id="GO:0005524">
    <property type="term" value="F:ATP binding"/>
    <property type="evidence" value="ECO:0007669"/>
    <property type="project" value="UniProtKB-KW"/>
</dbReference>
<keyword evidence="4" id="KW-0067">ATP-binding</keyword>
<keyword evidence="3" id="KW-0808">Transferase</keyword>
<evidence type="ECO:0000313" key="9">
    <source>
        <dbReference type="EMBL" id="SFC11068.1"/>
    </source>
</evidence>
<gene>
    <name evidence="9" type="ORF">SAMN04487891_10614</name>
    <name evidence="10" type="ORF">SAMN05216293_3107</name>
</gene>
<dbReference type="InterPro" id="IPR014721">
    <property type="entry name" value="Ribsml_uS5_D2-typ_fold_subgr"/>
</dbReference>
<sequence>MKKIISLAPGRTCLFGDHQDYLGLPVIACAISRGIKLTAVENGLQVFNINKPDINQKRTIPINGNLENIEKGDHLLHTLKVLRRYNCVPNKGYDIEIKGNLPINAGTSSSSAVVVSWVNFLIEAFGIDTEVTPELISQLSYESEVVEQKAPGGKMDQYSIGLGNIVFIETGDDFSFEVINQPLQGIIIGESGIPKKTLGLLGELRDKARLAIQAVKSKIKDFDVKTAKKEDLEKYLVHVPDNLKGYLYAAITNHDITQKALIEFRKPQPDFQRIGALMNEHHDILKDILKITVPKIDKMIEGALNAGAYGAKIVGSGGGGSIVVLAPEEKKEQVIEGIKSAGGIAAYEVSVDSGARILESVCAD</sequence>
<dbReference type="EMBL" id="FRAT01000008">
    <property type="protein sequence ID" value="SHL26530.1"/>
    <property type="molecule type" value="Genomic_DNA"/>
</dbReference>
<evidence type="ECO:0000256" key="5">
    <source>
        <dbReference type="ARBA" id="ARBA00023144"/>
    </source>
</evidence>
<dbReference type="GO" id="GO:0006012">
    <property type="term" value="P:galactose metabolic process"/>
    <property type="evidence" value="ECO:0007669"/>
    <property type="project" value="UniProtKB-KW"/>
</dbReference>
<feature type="domain" description="Galactokinase N-terminal" evidence="8">
    <location>
        <begin position="4"/>
        <end position="35"/>
    </location>
</feature>
<keyword evidence="5" id="KW-0119">Carbohydrate metabolism</keyword>